<dbReference type="SUPFAM" id="SSF48498">
    <property type="entry name" value="Tetracyclin repressor-like, C-terminal domain"/>
    <property type="match status" value="1"/>
</dbReference>
<dbReference type="Proteomes" id="UP001595912">
    <property type="component" value="Unassembled WGS sequence"/>
</dbReference>
<reference evidence="7" key="1">
    <citation type="journal article" date="2019" name="Int. J. Syst. Evol. Microbiol.">
        <title>The Global Catalogue of Microorganisms (GCM) 10K type strain sequencing project: providing services to taxonomists for standard genome sequencing and annotation.</title>
        <authorList>
            <consortium name="The Broad Institute Genomics Platform"/>
            <consortium name="The Broad Institute Genome Sequencing Center for Infectious Disease"/>
            <person name="Wu L."/>
            <person name="Ma J."/>
        </authorList>
    </citation>
    <scope>NUCLEOTIDE SEQUENCE [LARGE SCALE GENOMIC DNA]</scope>
    <source>
        <strain evidence="7">CGMCC 4.7152</strain>
    </source>
</reference>
<evidence type="ECO:0000259" key="5">
    <source>
        <dbReference type="PROSITE" id="PS50977"/>
    </source>
</evidence>
<dbReference type="PROSITE" id="PS50977">
    <property type="entry name" value="HTH_TETR_2"/>
    <property type="match status" value="1"/>
</dbReference>
<comment type="caution">
    <text evidence="6">The sequence shown here is derived from an EMBL/GenBank/DDBJ whole genome shotgun (WGS) entry which is preliminary data.</text>
</comment>
<keyword evidence="1" id="KW-0805">Transcription regulation</keyword>
<evidence type="ECO:0000256" key="4">
    <source>
        <dbReference type="PROSITE-ProRule" id="PRU00335"/>
    </source>
</evidence>
<dbReference type="InterPro" id="IPR049445">
    <property type="entry name" value="TetR_SbtR-like_C"/>
</dbReference>
<dbReference type="Pfam" id="PF00440">
    <property type="entry name" value="TetR_N"/>
    <property type="match status" value="1"/>
</dbReference>
<gene>
    <name evidence="6" type="ORF">ACFPIJ_09915</name>
</gene>
<proteinExistence type="predicted"/>
<feature type="DNA-binding region" description="H-T-H motif" evidence="4">
    <location>
        <begin position="33"/>
        <end position="52"/>
    </location>
</feature>
<dbReference type="Pfam" id="PF21597">
    <property type="entry name" value="TetR_C_43"/>
    <property type="match status" value="1"/>
</dbReference>
<keyword evidence="2 4" id="KW-0238">DNA-binding</keyword>
<dbReference type="PANTHER" id="PTHR30055">
    <property type="entry name" value="HTH-TYPE TRANSCRIPTIONAL REGULATOR RUTR"/>
    <property type="match status" value="1"/>
</dbReference>
<dbReference type="SUPFAM" id="SSF46689">
    <property type="entry name" value="Homeodomain-like"/>
    <property type="match status" value="1"/>
</dbReference>
<name>A0ABV9VQ79_9ACTN</name>
<accession>A0ABV9VQ79</accession>
<dbReference type="InterPro" id="IPR050109">
    <property type="entry name" value="HTH-type_TetR-like_transc_reg"/>
</dbReference>
<dbReference type="InterPro" id="IPR009057">
    <property type="entry name" value="Homeodomain-like_sf"/>
</dbReference>
<dbReference type="EMBL" id="JBHSIU010000011">
    <property type="protein sequence ID" value="MFC4998147.1"/>
    <property type="molecule type" value="Genomic_DNA"/>
</dbReference>
<dbReference type="InterPro" id="IPR036271">
    <property type="entry name" value="Tet_transcr_reg_TetR-rel_C_sf"/>
</dbReference>
<dbReference type="PANTHER" id="PTHR30055:SF234">
    <property type="entry name" value="HTH-TYPE TRANSCRIPTIONAL REGULATOR BETI"/>
    <property type="match status" value="1"/>
</dbReference>
<evidence type="ECO:0000313" key="7">
    <source>
        <dbReference type="Proteomes" id="UP001595912"/>
    </source>
</evidence>
<keyword evidence="3" id="KW-0804">Transcription</keyword>
<dbReference type="RefSeq" id="WP_380114402.1">
    <property type="nucleotide sequence ID" value="NZ_JBHSIU010000011.1"/>
</dbReference>
<evidence type="ECO:0000256" key="2">
    <source>
        <dbReference type="ARBA" id="ARBA00023125"/>
    </source>
</evidence>
<feature type="domain" description="HTH tetR-type" evidence="5">
    <location>
        <begin position="11"/>
        <end position="70"/>
    </location>
</feature>
<protein>
    <submittedName>
        <fullName evidence="6">TetR/AcrR family transcriptional regulator</fullName>
    </submittedName>
</protein>
<dbReference type="InterPro" id="IPR001647">
    <property type="entry name" value="HTH_TetR"/>
</dbReference>
<keyword evidence="7" id="KW-1185">Reference proteome</keyword>
<evidence type="ECO:0000256" key="3">
    <source>
        <dbReference type="ARBA" id="ARBA00023163"/>
    </source>
</evidence>
<dbReference type="PRINTS" id="PR00455">
    <property type="entry name" value="HTHTETR"/>
</dbReference>
<organism evidence="6 7">
    <name type="scientific">Dactylosporangium cerinum</name>
    <dbReference type="NCBI Taxonomy" id="1434730"/>
    <lineage>
        <taxon>Bacteria</taxon>
        <taxon>Bacillati</taxon>
        <taxon>Actinomycetota</taxon>
        <taxon>Actinomycetes</taxon>
        <taxon>Micromonosporales</taxon>
        <taxon>Micromonosporaceae</taxon>
        <taxon>Dactylosporangium</taxon>
    </lineage>
</organism>
<evidence type="ECO:0000256" key="1">
    <source>
        <dbReference type="ARBA" id="ARBA00023015"/>
    </source>
</evidence>
<sequence>MTDRPLRADARGNQQRLLTVAAAAFARDGTQTSLKAVAKAAGVGVGTLYRHFPTREALVEAVYEHEVTVLCDAAAELLRTLGPADALQTWMERFVDFMAAKHGMADLLRPVLLSEADRLHTRARLRAAIATLLDAGAAAGAIRPGVDANDVLMALGGVTMIAGEEGQRALATRLITLLLHGVRAPGPTS</sequence>
<evidence type="ECO:0000313" key="6">
    <source>
        <dbReference type="EMBL" id="MFC4998147.1"/>
    </source>
</evidence>
<dbReference type="Gene3D" id="1.10.357.10">
    <property type="entry name" value="Tetracycline Repressor, domain 2"/>
    <property type="match status" value="1"/>
</dbReference>